<proteinExistence type="inferred from homology"/>
<dbReference type="Pfam" id="PF13302">
    <property type="entry name" value="Acetyltransf_3"/>
    <property type="match status" value="1"/>
</dbReference>
<dbReference type="PROSITE" id="PS51186">
    <property type="entry name" value="GNAT"/>
    <property type="match status" value="1"/>
</dbReference>
<keyword evidence="2" id="KW-0012">Acyltransferase</keyword>
<name>A0ABX2TGF1_9PROT</name>
<keyword evidence="6" id="KW-1185">Reference proteome</keyword>
<dbReference type="PANTHER" id="PTHR43792">
    <property type="entry name" value="GNAT FAMILY, PUTATIVE (AFU_ORTHOLOGUE AFUA_3G00765)-RELATED-RELATED"/>
    <property type="match status" value="1"/>
</dbReference>
<evidence type="ECO:0000256" key="3">
    <source>
        <dbReference type="ARBA" id="ARBA00038502"/>
    </source>
</evidence>
<dbReference type="InterPro" id="IPR000182">
    <property type="entry name" value="GNAT_dom"/>
</dbReference>
<dbReference type="InterPro" id="IPR016181">
    <property type="entry name" value="Acyl_CoA_acyltransferase"/>
</dbReference>
<dbReference type="InterPro" id="IPR051531">
    <property type="entry name" value="N-acetyltransferase"/>
</dbReference>
<comment type="caution">
    <text evidence="5">The sequence shown here is derived from an EMBL/GenBank/DDBJ whole genome shotgun (WGS) entry which is preliminary data.</text>
</comment>
<evidence type="ECO:0000313" key="6">
    <source>
        <dbReference type="Proteomes" id="UP000584642"/>
    </source>
</evidence>
<evidence type="ECO:0000313" key="5">
    <source>
        <dbReference type="EMBL" id="NYZ23417.1"/>
    </source>
</evidence>
<gene>
    <name evidence="5" type="ORF">HND93_27265</name>
</gene>
<evidence type="ECO:0000256" key="2">
    <source>
        <dbReference type="ARBA" id="ARBA00023315"/>
    </source>
</evidence>
<sequence length="191" mass="21270">MHHPIPVPPLPARIETPRLVLRSYRVEDVKHFAPLIGDWAVAQWLANVPHPYSPAYGREWVEAAEAYRVERRALCLLIAEADEDLPIGGIEVNLERGEIGYWIGVPYQGMGYASEAVAAVIRLCFTVLGLPSLNAATLLDNRPSRRLLLKAGFEHRGVHDYDFMLRGGVQPGHLYVLSAARWRALNGEVAS</sequence>
<dbReference type="EMBL" id="JABFDB010000027">
    <property type="protein sequence ID" value="NYZ23417.1"/>
    <property type="molecule type" value="Genomic_DNA"/>
</dbReference>
<keyword evidence="1" id="KW-0808">Transferase</keyword>
<reference evidence="5 6" key="1">
    <citation type="submission" date="2020-05" db="EMBL/GenBank/DDBJ databases">
        <title>Azospirillum oleiclasticum sp. nov, a nitrogen-fixing and heavy crude oil-emulsifying bacterium isolated from the crude oil of Yumen Oilfield.</title>
        <authorList>
            <person name="Wu D."/>
            <person name="Cai M."/>
            <person name="Zhang X."/>
        </authorList>
    </citation>
    <scope>NUCLEOTIDE SEQUENCE [LARGE SCALE GENOMIC DNA]</scope>
    <source>
        <strain evidence="5 6">ROY-1-1-2</strain>
    </source>
</reference>
<protein>
    <submittedName>
        <fullName evidence="5">GNAT family N-acetyltransferase</fullName>
    </submittedName>
</protein>
<organism evidence="5 6">
    <name type="scientific">Azospirillum oleiclasticum</name>
    <dbReference type="NCBI Taxonomy" id="2735135"/>
    <lineage>
        <taxon>Bacteria</taxon>
        <taxon>Pseudomonadati</taxon>
        <taxon>Pseudomonadota</taxon>
        <taxon>Alphaproteobacteria</taxon>
        <taxon>Rhodospirillales</taxon>
        <taxon>Azospirillaceae</taxon>
        <taxon>Azospirillum</taxon>
    </lineage>
</organism>
<feature type="domain" description="N-acetyltransferase" evidence="4">
    <location>
        <begin position="19"/>
        <end position="181"/>
    </location>
</feature>
<dbReference type="SUPFAM" id="SSF55729">
    <property type="entry name" value="Acyl-CoA N-acyltransferases (Nat)"/>
    <property type="match status" value="1"/>
</dbReference>
<comment type="similarity">
    <text evidence="3">Belongs to the acetyltransferase family. RimJ subfamily.</text>
</comment>
<accession>A0ABX2TGF1</accession>
<dbReference type="PANTHER" id="PTHR43792:SF8">
    <property type="entry name" value="[RIBOSOMAL PROTEIN US5]-ALANINE N-ACETYLTRANSFERASE"/>
    <property type="match status" value="1"/>
</dbReference>
<evidence type="ECO:0000256" key="1">
    <source>
        <dbReference type="ARBA" id="ARBA00022679"/>
    </source>
</evidence>
<evidence type="ECO:0000259" key="4">
    <source>
        <dbReference type="PROSITE" id="PS51186"/>
    </source>
</evidence>
<dbReference type="RefSeq" id="WP_180285194.1">
    <property type="nucleotide sequence ID" value="NZ_JABFDB010000027.1"/>
</dbReference>
<dbReference type="Gene3D" id="3.40.630.30">
    <property type="match status" value="1"/>
</dbReference>
<dbReference type="Proteomes" id="UP000584642">
    <property type="component" value="Unassembled WGS sequence"/>
</dbReference>